<dbReference type="Proteomes" id="UP000004430">
    <property type="component" value="Unassembled WGS sequence"/>
</dbReference>
<evidence type="ECO:0008006" key="3">
    <source>
        <dbReference type="Google" id="ProtNLM"/>
    </source>
</evidence>
<name>A0AAV3BKL0_YERPE</name>
<proteinExistence type="predicted"/>
<dbReference type="AlphaFoldDB" id="A0AAV3BKL0"/>
<gene>
    <name evidence="1" type="ORF">YPIP275_4500</name>
</gene>
<organism evidence="1 2">
    <name type="scientific">Yersinia pestis biovar Orientalis str. IP275</name>
    <dbReference type="NCBI Taxonomy" id="373665"/>
    <lineage>
        <taxon>Bacteria</taxon>
        <taxon>Pseudomonadati</taxon>
        <taxon>Pseudomonadota</taxon>
        <taxon>Gammaproteobacteria</taxon>
        <taxon>Enterobacterales</taxon>
        <taxon>Yersiniaceae</taxon>
        <taxon>Yersinia</taxon>
    </lineage>
</organism>
<accession>A0AAV3BKL0</accession>
<comment type="caution">
    <text evidence="1">The sequence shown here is derived from an EMBL/GenBank/DDBJ whole genome shotgun (WGS) entry which is preliminary data.</text>
</comment>
<evidence type="ECO:0000313" key="2">
    <source>
        <dbReference type="Proteomes" id="UP000004430"/>
    </source>
</evidence>
<sequence>MYPYFAPETLITALFNKKARSNPIPYPPLILGFSSGG</sequence>
<reference evidence="1 2" key="2">
    <citation type="submission" date="2010-03" db="EMBL/GenBank/DDBJ databases">
        <authorList>
            <person name="Payne S.H."/>
            <person name="Sutton G.G."/>
        </authorList>
    </citation>
    <scope>NUCLEOTIDE SEQUENCE [LARGE SCALE GENOMIC DNA]</scope>
    <source>
        <strain evidence="1 2">IP275</strain>
    </source>
</reference>
<protein>
    <recommendedName>
        <fullName evidence="3">Esterase</fullName>
    </recommendedName>
</protein>
<reference evidence="1 2" key="1">
    <citation type="submission" date="2008-01" db="EMBL/GenBank/DDBJ databases">
        <title>Yersinia pestis Strain IP275 project at JCVI/TIGR.</title>
        <authorList>
            <person name="Ravel J."/>
            <person name="Eppinger M."/>
            <person name="Fricke W.F."/>
            <person name="Rosovitz M."/>
            <person name="Lindler L.E."/>
            <person name="Bearden S."/>
            <person name="Shriefer M."/>
        </authorList>
    </citation>
    <scope>NUCLEOTIDE SEQUENCE [LARGE SCALE GENOMIC DNA]</scope>
    <source>
        <strain evidence="1 2">IP275</strain>
    </source>
</reference>
<evidence type="ECO:0000313" key="1">
    <source>
        <dbReference type="EMBL" id="EDR33730.1"/>
    </source>
</evidence>
<dbReference type="EMBL" id="AAOS02000005">
    <property type="protein sequence ID" value="EDR33730.1"/>
    <property type="molecule type" value="Genomic_DNA"/>
</dbReference>